<accession>A0A0K6GRJ7</accession>
<dbReference type="RefSeq" id="WP_055433051.1">
    <property type="nucleotide sequence ID" value="NZ_CYHA01000001.1"/>
</dbReference>
<feature type="compositionally biased region" description="Low complexity" evidence="4">
    <location>
        <begin position="189"/>
        <end position="199"/>
    </location>
</feature>
<comment type="similarity">
    <text evidence="2">Belongs to the methyl-accepting chemotaxis (MCP) protein family.</text>
</comment>
<dbReference type="AlphaFoldDB" id="A0A0K6GRJ7"/>
<dbReference type="OrthoDB" id="9816383at2"/>
<evidence type="ECO:0000313" key="6">
    <source>
        <dbReference type="EMBL" id="CUA81384.1"/>
    </source>
</evidence>
<dbReference type="SUPFAM" id="SSF58104">
    <property type="entry name" value="Methyl-accepting chemotaxis protein (MCP) signaling domain"/>
    <property type="match status" value="1"/>
</dbReference>
<dbReference type="GO" id="GO:0004888">
    <property type="term" value="F:transmembrane signaling receptor activity"/>
    <property type="evidence" value="ECO:0007669"/>
    <property type="project" value="InterPro"/>
</dbReference>
<dbReference type="GO" id="GO:0016020">
    <property type="term" value="C:membrane"/>
    <property type="evidence" value="ECO:0007669"/>
    <property type="project" value="InterPro"/>
</dbReference>
<proteinExistence type="inferred from homology"/>
<evidence type="ECO:0000313" key="7">
    <source>
        <dbReference type="Proteomes" id="UP000243535"/>
    </source>
</evidence>
<reference evidence="7" key="1">
    <citation type="submission" date="2015-08" db="EMBL/GenBank/DDBJ databases">
        <authorList>
            <person name="Varghese N."/>
        </authorList>
    </citation>
    <scope>NUCLEOTIDE SEQUENCE [LARGE SCALE GENOMIC DNA]</scope>
    <source>
        <strain evidence="7">DSM 17901</strain>
    </source>
</reference>
<feature type="domain" description="Methyl-accepting transducer" evidence="5">
    <location>
        <begin position="162"/>
        <end position="371"/>
    </location>
</feature>
<organism evidence="6 7">
    <name type="scientific">Gulbenkiania indica</name>
    <dbReference type="NCBI Taxonomy" id="375574"/>
    <lineage>
        <taxon>Bacteria</taxon>
        <taxon>Pseudomonadati</taxon>
        <taxon>Pseudomonadota</taxon>
        <taxon>Betaproteobacteria</taxon>
        <taxon>Neisseriales</taxon>
        <taxon>Chromobacteriaceae</taxon>
        <taxon>Gulbenkiania</taxon>
    </lineage>
</organism>
<dbReference type="SUPFAM" id="SSF55785">
    <property type="entry name" value="PYP-like sensor domain (PAS domain)"/>
    <property type="match status" value="1"/>
</dbReference>
<keyword evidence="1 3" id="KW-0807">Transducer</keyword>
<dbReference type="CDD" id="cd11386">
    <property type="entry name" value="MCP_signal"/>
    <property type="match status" value="1"/>
</dbReference>
<dbReference type="Gene3D" id="3.30.450.20">
    <property type="entry name" value="PAS domain"/>
    <property type="match status" value="1"/>
</dbReference>
<dbReference type="PANTHER" id="PTHR32089:SF112">
    <property type="entry name" value="LYSOZYME-LIKE PROTEIN-RELATED"/>
    <property type="match status" value="1"/>
</dbReference>
<dbReference type="EMBL" id="CYHA01000001">
    <property type="protein sequence ID" value="CUA81384.1"/>
    <property type="molecule type" value="Genomic_DNA"/>
</dbReference>
<dbReference type="PRINTS" id="PR00260">
    <property type="entry name" value="CHEMTRNSDUCR"/>
</dbReference>
<gene>
    <name evidence="6" type="ORF">Ga0061063_0226</name>
</gene>
<dbReference type="GO" id="GO:0007165">
    <property type="term" value="P:signal transduction"/>
    <property type="evidence" value="ECO:0007669"/>
    <property type="project" value="UniProtKB-KW"/>
</dbReference>
<evidence type="ECO:0000256" key="1">
    <source>
        <dbReference type="ARBA" id="ARBA00023224"/>
    </source>
</evidence>
<dbReference type="Pfam" id="PF00015">
    <property type="entry name" value="MCPsignal"/>
    <property type="match status" value="1"/>
</dbReference>
<dbReference type="PANTHER" id="PTHR32089">
    <property type="entry name" value="METHYL-ACCEPTING CHEMOTAXIS PROTEIN MCPB"/>
    <property type="match status" value="1"/>
</dbReference>
<dbReference type="Pfam" id="PF13188">
    <property type="entry name" value="PAS_8"/>
    <property type="match status" value="1"/>
</dbReference>
<dbReference type="STRING" id="375574.GCA_001418035_00026"/>
<dbReference type="SMART" id="SM00283">
    <property type="entry name" value="MA"/>
    <property type="match status" value="1"/>
</dbReference>
<dbReference type="PROSITE" id="PS50111">
    <property type="entry name" value="CHEMOTAXIS_TRANSDUC_2"/>
    <property type="match status" value="1"/>
</dbReference>
<evidence type="ECO:0000256" key="3">
    <source>
        <dbReference type="PROSITE-ProRule" id="PRU00284"/>
    </source>
</evidence>
<sequence length="376" mass="41340">MFGLKKKPAQEAAQAAEIARLKTVLDLVDNLVLLADTSHDNNVFYMNRTAQQLFGRMHGQLSERYGSRQAGEILGHSIHRFHPDPDRIRRIFDDLTQRRITEHAALIPMGKVVFQTRAYPIWDSEDPSRLVCFMACWRDVTADQEAQRLAQENARQRARLEAALDSLKGTLSGLSDSISGVASQTASASESAQSMQAESRTSAEVIGRTSQSMNEVSDMVRTTADGLTLLGRRSEEIGRIVGVIKEIADQTNLLALNAAIEAARAGETGRGFAVVADEVRKLAERTTQSTSEIAGTIHTIQQDVRQNVEVMSEGRQKVEQAEDAFRQAETSLSRIVGEIGSLKTAVMDIAEAAERQSHATRDIVETLHTMTHDTSA</sequence>
<evidence type="ECO:0000259" key="5">
    <source>
        <dbReference type="PROSITE" id="PS50111"/>
    </source>
</evidence>
<dbReference type="InterPro" id="IPR004090">
    <property type="entry name" value="Chemotax_Me-accpt_rcpt"/>
</dbReference>
<evidence type="ECO:0000256" key="4">
    <source>
        <dbReference type="SAM" id="MobiDB-lite"/>
    </source>
</evidence>
<dbReference type="Gene3D" id="1.10.287.950">
    <property type="entry name" value="Methyl-accepting chemotaxis protein"/>
    <property type="match status" value="1"/>
</dbReference>
<dbReference type="Proteomes" id="UP000243535">
    <property type="component" value="Unassembled WGS sequence"/>
</dbReference>
<dbReference type="InterPro" id="IPR004089">
    <property type="entry name" value="MCPsignal_dom"/>
</dbReference>
<dbReference type="GO" id="GO:0006935">
    <property type="term" value="P:chemotaxis"/>
    <property type="evidence" value="ECO:0007669"/>
    <property type="project" value="InterPro"/>
</dbReference>
<feature type="region of interest" description="Disordered" evidence="4">
    <location>
        <begin position="189"/>
        <end position="213"/>
    </location>
</feature>
<protein>
    <submittedName>
        <fullName evidence="6">Methyl-accepting chemotaxis protein (MCP) signalling domain</fullName>
    </submittedName>
</protein>
<evidence type="ECO:0000256" key="2">
    <source>
        <dbReference type="ARBA" id="ARBA00029447"/>
    </source>
</evidence>
<name>A0A0K6GRJ7_9NEIS</name>
<dbReference type="InterPro" id="IPR035965">
    <property type="entry name" value="PAS-like_dom_sf"/>
</dbReference>
<keyword evidence="7" id="KW-1185">Reference proteome</keyword>
<dbReference type="InterPro" id="IPR000014">
    <property type="entry name" value="PAS"/>
</dbReference>